<evidence type="ECO:0000313" key="2">
    <source>
        <dbReference type="Proteomes" id="UP000249396"/>
    </source>
</evidence>
<proteinExistence type="predicted"/>
<name>A0A2W4RC35_9GAMM</name>
<protein>
    <submittedName>
        <fullName evidence="1">Uncharacterized protein</fullName>
    </submittedName>
</protein>
<sequence>MADEKRLNPIADILANEVEELRHGKGQPQFDNDDFPSADKVKAVGERVGFVSRDSVAVKQDETQEAVEVRKPYRWTTGRNRTTTIRASDETINLFDKVATKLKLQKGVVLERALAAFIRETGVDVDD</sequence>
<dbReference type="AlphaFoldDB" id="A0A2W4RC35"/>
<evidence type="ECO:0000313" key="1">
    <source>
        <dbReference type="EMBL" id="PZN81635.1"/>
    </source>
</evidence>
<organism evidence="1 2">
    <name type="scientific">Candidatus Methylumidiphilus alinenensis</name>
    <dbReference type="NCBI Taxonomy" id="2202197"/>
    <lineage>
        <taxon>Bacteria</taxon>
        <taxon>Pseudomonadati</taxon>
        <taxon>Pseudomonadota</taxon>
        <taxon>Gammaproteobacteria</taxon>
        <taxon>Methylococcales</taxon>
        <taxon>Candidatus Methylumidiphilus</taxon>
    </lineage>
</organism>
<dbReference type="EMBL" id="QJPH01000261">
    <property type="protein sequence ID" value="PZN81635.1"/>
    <property type="molecule type" value="Genomic_DNA"/>
</dbReference>
<comment type="caution">
    <text evidence="1">The sequence shown here is derived from an EMBL/GenBank/DDBJ whole genome shotgun (WGS) entry which is preliminary data.</text>
</comment>
<gene>
    <name evidence="1" type="ORF">DM484_07995</name>
</gene>
<reference evidence="1 2" key="1">
    <citation type="journal article" date="2018" name="Aquat. Microb. Ecol.">
        <title>Gammaproteobacterial methanotrophs dominate.</title>
        <authorList>
            <person name="Rissanen A.J."/>
            <person name="Saarenheimo J."/>
            <person name="Tiirola M."/>
            <person name="Peura S."/>
            <person name="Aalto S.L."/>
            <person name="Karvinen A."/>
            <person name="Nykanen H."/>
        </authorList>
    </citation>
    <scope>NUCLEOTIDE SEQUENCE [LARGE SCALE GENOMIC DNA]</scope>
    <source>
        <strain evidence="1">AMbin10</strain>
    </source>
</reference>
<dbReference type="Proteomes" id="UP000249396">
    <property type="component" value="Unassembled WGS sequence"/>
</dbReference>
<accession>A0A2W4RC35</accession>